<accession>A0AAV1IHV2</accession>
<dbReference type="InterPro" id="IPR000182">
    <property type="entry name" value="GNAT_dom"/>
</dbReference>
<dbReference type="InterPro" id="IPR016181">
    <property type="entry name" value="Acyl_CoA_acyltransferase"/>
</dbReference>
<comment type="caution">
    <text evidence="2">The sequence shown here is derived from an EMBL/GenBank/DDBJ whole genome shotgun (WGS) entry which is preliminary data.</text>
</comment>
<evidence type="ECO:0000313" key="2">
    <source>
        <dbReference type="EMBL" id="CAK0786863.1"/>
    </source>
</evidence>
<evidence type="ECO:0000313" key="3">
    <source>
        <dbReference type="Proteomes" id="UP001314263"/>
    </source>
</evidence>
<dbReference type="Proteomes" id="UP001314263">
    <property type="component" value="Unassembled WGS sequence"/>
</dbReference>
<keyword evidence="3" id="KW-1185">Reference proteome</keyword>
<evidence type="ECO:0000259" key="1">
    <source>
        <dbReference type="PROSITE" id="PS51186"/>
    </source>
</evidence>
<dbReference type="SUPFAM" id="SSF55729">
    <property type="entry name" value="Acyl-CoA N-acyltransferases (Nat)"/>
    <property type="match status" value="1"/>
</dbReference>
<name>A0AAV1IHV2_9CHLO</name>
<protein>
    <recommendedName>
        <fullName evidence="1">N-acetyltransferase domain-containing protein</fullName>
    </recommendedName>
</protein>
<sequence>MMLHDGQLKVLTGQYLHRLNLTRCARPSRRGVWQSVSRGRLCASPTLSTRLDFRKAEQSDVPVIRRMIFQESMNPLGIKPERFTVAIDEEGSLLGFGQLEPKDGCIELRSMVVDTAHRRRGIGKGLLRKLLEDAHGQEVVLTTISSRVPFYSAEGFERLQLSEVPRFLLFEVVAGTAVARIAAGEELVVLRRKAL</sequence>
<dbReference type="EMBL" id="CAUYUE010000015">
    <property type="protein sequence ID" value="CAK0786863.1"/>
    <property type="molecule type" value="Genomic_DNA"/>
</dbReference>
<dbReference type="Gene3D" id="3.40.630.30">
    <property type="match status" value="1"/>
</dbReference>
<dbReference type="CDD" id="cd04301">
    <property type="entry name" value="NAT_SF"/>
    <property type="match status" value="1"/>
</dbReference>
<feature type="domain" description="N-acetyltransferase" evidence="1">
    <location>
        <begin position="51"/>
        <end position="179"/>
    </location>
</feature>
<dbReference type="PROSITE" id="PS51186">
    <property type="entry name" value="GNAT"/>
    <property type="match status" value="1"/>
</dbReference>
<reference evidence="2 3" key="1">
    <citation type="submission" date="2023-10" db="EMBL/GenBank/DDBJ databases">
        <authorList>
            <person name="Maclean D."/>
            <person name="Macfadyen A."/>
        </authorList>
    </citation>
    <scope>NUCLEOTIDE SEQUENCE [LARGE SCALE GENOMIC DNA]</scope>
</reference>
<dbReference type="AlphaFoldDB" id="A0AAV1IHV2"/>
<dbReference type="Pfam" id="PF13508">
    <property type="entry name" value="Acetyltransf_7"/>
    <property type="match status" value="1"/>
</dbReference>
<organism evidence="2 3">
    <name type="scientific">Coccomyxa viridis</name>
    <dbReference type="NCBI Taxonomy" id="1274662"/>
    <lineage>
        <taxon>Eukaryota</taxon>
        <taxon>Viridiplantae</taxon>
        <taxon>Chlorophyta</taxon>
        <taxon>core chlorophytes</taxon>
        <taxon>Trebouxiophyceae</taxon>
        <taxon>Trebouxiophyceae incertae sedis</taxon>
        <taxon>Coccomyxaceae</taxon>
        <taxon>Coccomyxa</taxon>
    </lineage>
</organism>
<dbReference type="GO" id="GO:0016747">
    <property type="term" value="F:acyltransferase activity, transferring groups other than amino-acyl groups"/>
    <property type="evidence" value="ECO:0007669"/>
    <property type="project" value="InterPro"/>
</dbReference>
<proteinExistence type="predicted"/>
<gene>
    <name evidence="2" type="ORF">CVIRNUC_010077</name>
</gene>